<dbReference type="PROSITE" id="PS50005">
    <property type="entry name" value="TPR"/>
    <property type="match status" value="1"/>
</dbReference>
<keyword evidence="3" id="KW-1185">Reference proteome</keyword>
<evidence type="ECO:0000256" key="1">
    <source>
        <dbReference type="PROSITE-ProRule" id="PRU00339"/>
    </source>
</evidence>
<feature type="repeat" description="TPR" evidence="1">
    <location>
        <begin position="110"/>
        <end position="143"/>
    </location>
</feature>
<dbReference type="InterPro" id="IPR019734">
    <property type="entry name" value="TPR_rpt"/>
</dbReference>
<dbReference type="Proteomes" id="UP000244248">
    <property type="component" value="Unassembled WGS sequence"/>
</dbReference>
<dbReference type="SUPFAM" id="SSF48452">
    <property type="entry name" value="TPR-like"/>
    <property type="match status" value="1"/>
</dbReference>
<gene>
    <name evidence="2" type="ORF">CJD38_00970</name>
</gene>
<reference evidence="2 3" key="1">
    <citation type="submission" date="2018-04" db="EMBL/GenBank/DDBJ databases">
        <title>Novel species isolated from glacier.</title>
        <authorList>
            <person name="Liu Q."/>
            <person name="Xin Y.-H."/>
        </authorList>
    </citation>
    <scope>NUCLEOTIDE SEQUENCE [LARGE SCALE GENOMIC DNA]</scope>
    <source>
        <strain evidence="2 3">GT1R17</strain>
    </source>
</reference>
<organism evidence="2 3">
    <name type="scientific">Stenotrophobium rhamnosiphilum</name>
    <dbReference type="NCBI Taxonomy" id="2029166"/>
    <lineage>
        <taxon>Bacteria</taxon>
        <taxon>Pseudomonadati</taxon>
        <taxon>Pseudomonadota</taxon>
        <taxon>Gammaproteobacteria</taxon>
        <taxon>Nevskiales</taxon>
        <taxon>Nevskiaceae</taxon>
        <taxon>Stenotrophobium</taxon>
    </lineage>
</organism>
<dbReference type="AlphaFoldDB" id="A0A2T5MJK5"/>
<name>A0A2T5MJK5_9GAMM</name>
<evidence type="ECO:0000313" key="2">
    <source>
        <dbReference type="EMBL" id="PTU32729.1"/>
    </source>
</evidence>
<proteinExistence type="predicted"/>
<comment type="caution">
    <text evidence="2">The sequence shown here is derived from an EMBL/GenBank/DDBJ whole genome shotgun (WGS) entry which is preliminary data.</text>
</comment>
<evidence type="ECO:0000313" key="3">
    <source>
        <dbReference type="Proteomes" id="UP000244248"/>
    </source>
</evidence>
<dbReference type="EMBL" id="QANS01000001">
    <property type="protein sequence ID" value="PTU32729.1"/>
    <property type="molecule type" value="Genomic_DNA"/>
</dbReference>
<keyword evidence="1" id="KW-0802">TPR repeat</keyword>
<accession>A0A2T5MJK5</accession>
<dbReference type="Gene3D" id="1.25.40.10">
    <property type="entry name" value="Tetratricopeptide repeat domain"/>
    <property type="match status" value="1"/>
</dbReference>
<sequence>MRERGRGDDSVVHADLIRGMLAKQQYYAALAHVEDQKRSSGATRELKLLEAEARRNLGQSVQAEILYKELLSTDFRADAEHGLGLLYAKRDIKVAVQHLRLAVQRRPTEVTFRNDLGYALMVSGRYKEALPELATAVELDQNNQLSRNNLITLLLLTKDETRAKQIARNSGVSDDELAGLRRKAQTLMKPR</sequence>
<dbReference type="InterPro" id="IPR011990">
    <property type="entry name" value="TPR-like_helical_dom_sf"/>
</dbReference>
<protein>
    <submittedName>
        <fullName evidence="2">Uncharacterized protein</fullName>
    </submittedName>
</protein>